<dbReference type="Proteomes" id="UP000095598">
    <property type="component" value="Unassembled WGS sequence"/>
</dbReference>
<dbReference type="EMBL" id="JAAITB010000024">
    <property type="protein sequence ID" value="NSJ80085.1"/>
    <property type="molecule type" value="Genomic_DNA"/>
</dbReference>
<dbReference type="GO" id="GO:0016020">
    <property type="term" value="C:membrane"/>
    <property type="evidence" value="ECO:0007669"/>
    <property type="project" value="InterPro"/>
</dbReference>
<evidence type="ECO:0000313" key="5">
    <source>
        <dbReference type="Proteomes" id="UP000095553"/>
    </source>
</evidence>
<dbReference type="Gene3D" id="1.10.1760.20">
    <property type="match status" value="1"/>
</dbReference>
<dbReference type="InterPro" id="IPR009825">
    <property type="entry name" value="ECF_substrate-spec-like"/>
</dbReference>
<evidence type="ECO:0000313" key="4">
    <source>
        <dbReference type="EMBL" id="NSJ80085.1"/>
    </source>
</evidence>
<keyword evidence="1" id="KW-1133">Transmembrane helix</keyword>
<keyword evidence="1" id="KW-0812">Transmembrane</keyword>
<feature type="transmembrane region" description="Helical" evidence="1">
    <location>
        <begin position="123"/>
        <end position="147"/>
    </location>
</feature>
<dbReference type="RefSeq" id="WP_044924444.1">
    <property type="nucleotide sequence ID" value="NZ_BAABXM010000001.1"/>
</dbReference>
<dbReference type="EMBL" id="CYXY01000008">
    <property type="protein sequence ID" value="CUM93922.1"/>
    <property type="molecule type" value="Genomic_DNA"/>
</dbReference>
<gene>
    <name evidence="3" type="ORF">ERS852425_02485</name>
    <name evidence="2" type="ORF">ERS852571_01486</name>
    <name evidence="4" type="ORF">G5A72_10945</name>
</gene>
<name>A0A173U0H6_ANAHA</name>
<feature type="transmembrane region" description="Helical" evidence="1">
    <location>
        <begin position="33"/>
        <end position="51"/>
    </location>
</feature>
<keyword evidence="1" id="KW-0472">Membrane</keyword>
<reference evidence="5 6" key="1">
    <citation type="submission" date="2015-09" db="EMBL/GenBank/DDBJ databases">
        <authorList>
            <consortium name="Pathogen Informatics"/>
        </authorList>
    </citation>
    <scope>NUCLEOTIDE SEQUENCE [LARGE SCALE GENOMIC DNA]</scope>
    <source>
        <strain evidence="3 6">2789STDY5608868</strain>
        <strain evidence="2 5">2789STDY5834959</strain>
    </source>
</reference>
<evidence type="ECO:0000313" key="3">
    <source>
        <dbReference type="EMBL" id="CUN07866.1"/>
    </source>
</evidence>
<dbReference type="Proteomes" id="UP001644750">
    <property type="component" value="Unassembled WGS sequence"/>
</dbReference>
<protein>
    <submittedName>
        <fullName evidence="4">ECF transporter S component</fullName>
    </submittedName>
    <submittedName>
        <fullName evidence="3">Predicted membrane protein</fullName>
    </submittedName>
</protein>
<dbReference type="EMBL" id="CYXT01000020">
    <property type="protein sequence ID" value="CUN07866.1"/>
    <property type="molecule type" value="Genomic_DNA"/>
</dbReference>
<evidence type="ECO:0000313" key="7">
    <source>
        <dbReference type="Proteomes" id="UP001644750"/>
    </source>
</evidence>
<evidence type="ECO:0000256" key="1">
    <source>
        <dbReference type="SAM" id="Phobius"/>
    </source>
</evidence>
<sequence>MLNAVIIFMVCISCIPYYFKYEKKKPQTRESVVLAVMIALTVASRMLFAFSPGFKPVSAMVIICGMAFGRESGFLCGSLSAVVSNFFFGQGPWTPFQMLAWGMIGWISGILNQRKWLENSKILLTIFGILSGISYSFVMDIWTLLAAGDGFQWMRYVAVLGTSVPVTIEYCVSNVIFLWILTPVFVKKLNRVKYKYGFFKDEEVRKLINQ</sequence>
<evidence type="ECO:0000313" key="2">
    <source>
        <dbReference type="EMBL" id="CUM93922.1"/>
    </source>
</evidence>
<reference evidence="4 7" key="2">
    <citation type="journal article" date="2020" name="Cell Host Microbe">
        <title>Functional and Genomic Variation between Human-Derived Isolates of Lachnospiraceae Reveals Inter- and Intra-Species Diversity.</title>
        <authorList>
            <person name="Sorbara M.T."/>
            <person name="Littmann E.R."/>
            <person name="Fontana E."/>
            <person name="Moody T.U."/>
            <person name="Kohout C.E."/>
            <person name="Gjonbalaj M."/>
            <person name="Eaton V."/>
            <person name="Seok R."/>
            <person name="Leiner I.M."/>
            <person name="Pamer E.G."/>
        </authorList>
    </citation>
    <scope>NUCLEOTIDE SEQUENCE [LARGE SCALE GENOMIC DNA]</scope>
    <source>
        <strain evidence="4 7">MSK.14.57</strain>
    </source>
</reference>
<accession>A0A173U0H6</accession>
<feature type="transmembrane region" description="Helical" evidence="1">
    <location>
        <begin position="93"/>
        <end position="111"/>
    </location>
</feature>
<organism evidence="3 6">
    <name type="scientific">Anaerostipes hadrus</name>
    <dbReference type="NCBI Taxonomy" id="649756"/>
    <lineage>
        <taxon>Bacteria</taxon>
        <taxon>Bacillati</taxon>
        <taxon>Bacillota</taxon>
        <taxon>Clostridia</taxon>
        <taxon>Lachnospirales</taxon>
        <taxon>Lachnospiraceae</taxon>
        <taxon>Anaerostipes</taxon>
    </lineage>
</organism>
<keyword evidence="7" id="KW-1185">Reference proteome</keyword>
<feature type="transmembrane region" description="Helical" evidence="1">
    <location>
        <begin position="167"/>
        <end position="186"/>
    </location>
</feature>
<dbReference type="Proteomes" id="UP000095553">
    <property type="component" value="Unassembled WGS sequence"/>
</dbReference>
<dbReference type="Pfam" id="PF07155">
    <property type="entry name" value="ECF-ribofla_trS"/>
    <property type="match status" value="1"/>
</dbReference>
<evidence type="ECO:0000313" key="6">
    <source>
        <dbReference type="Proteomes" id="UP000095598"/>
    </source>
</evidence>
<feature type="transmembrane region" description="Helical" evidence="1">
    <location>
        <begin position="6"/>
        <end position="21"/>
    </location>
</feature>
<reference evidence="4" key="3">
    <citation type="submission" date="2020-02" db="EMBL/GenBank/DDBJ databases">
        <authorList>
            <person name="Littmann E."/>
            <person name="Sorbara M."/>
        </authorList>
    </citation>
    <scope>NUCLEOTIDE SEQUENCE</scope>
    <source>
        <strain evidence="4">MSK.14.57</strain>
    </source>
</reference>
<dbReference type="AlphaFoldDB" id="A0A173U0H6"/>
<proteinExistence type="predicted"/>